<dbReference type="PANTHER" id="PTHR33175:SF3">
    <property type="entry name" value="DNA-BINDING PROTEIN HU-BETA"/>
    <property type="match status" value="1"/>
</dbReference>
<comment type="similarity">
    <text evidence="3">Belongs to the bacterial histone-like protein family.</text>
</comment>
<dbReference type="Gene3D" id="4.10.520.10">
    <property type="entry name" value="IHF-like DNA-binding proteins"/>
    <property type="match status" value="1"/>
</dbReference>
<gene>
    <name evidence="4" type="ORF">EH55_09515</name>
</gene>
<dbReference type="GO" id="GO:0005829">
    <property type="term" value="C:cytosol"/>
    <property type="evidence" value="ECO:0007669"/>
    <property type="project" value="TreeGrafter"/>
</dbReference>
<dbReference type="AlphaFoldDB" id="A0A073IPN4"/>
<protein>
    <submittedName>
        <fullName evidence="4">DNA-binding protein</fullName>
    </submittedName>
</protein>
<dbReference type="CDD" id="cd13831">
    <property type="entry name" value="HU"/>
    <property type="match status" value="1"/>
</dbReference>
<dbReference type="Proteomes" id="UP000027665">
    <property type="component" value="Unassembled WGS sequence"/>
</dbReference>
<dbReference type="EMBL" id="JMKI01000047">
    <property type="protein sequence ID" value="KEJ91436.1"/>
    <property type="molecule type" value="Genomic_DNA"/>
</dbReference>
<dbReference type="InterPro" id="IPR010992">
    <property type="entry name" value="IHF-like_DNA-bd_dom_sf"/>
</dbReference>
<dbReference type="SMART" id="SM00411">
    <property type="entry name" value="BHL"/>
    <property type="match status" value="1"/>
</dbReference>
<proteinExistence type="inferred from homology"/>
<dbReference type="OrthoDB" id="9799835at2"/>
<name>A0A073IPN4_9BACT</name>
<dbReference type="GeneID" id="90984349"/>
<evidence type="ECO:0000313" key="4">
    <source>
        <dbReference type="EMBL" id="KEJ91436.1"/>
    </source>
</evidence>
<dbReference type="RefSeq" id="WP_037977812.1">
    <property type="nucleotide sequence ID" value="NZ_CALIAO010000059.1"/>
</dbReference>
<evidence type="ECO:0000256" key="2">
    <source>
        <dbReference type="ARBA" id="ARBA00023125"/>
    </source>
</evidence>
<accession>A0A073IPN4</accession>
<dbReference type="eggNOG" id="COG0776">
    <property type="taxonomic scope" value="Bacteria"/>
</dbReference>
<dbReference type="InterPro" id="IPR000119">
    <property type="entry name" value="Hist_DNA-bd"/>
</dbReference>
<keyword evidence="1" id="KW-0226">DNA condensation</keyword>
<dbReference type="STRING" id="2754.EH55_09515"/>
<dbReference type="Pfam" id="PF00216">
    <property type="entry name" value="Bac_DNA_binding"/>
    <property type="match status" value="1"/>
</dbReference>
<organism evidence="4 5">
    <name type="scientific">Synergistes jonesii</name>
    <dbReference type="NCBI Taxonomy" id="2754"/>
    <lineage>
        <taxon>Bacteria</taxon>
        <taxon>Thermotogati</taxon>
        <taxon>Synergistota</taxon>
        <taxon>Synergistia</taxon>
        <taxon>Synergistales</taxon>
        <taxon>Synergistaceae</taxon>
        <taxon>Synergistes</taxon>
    </lineage>
</organism>
<evidence type="ECO:0000313" key="5">
    <source>
        <dbReference type="Proteomes" id="UP000027665"/>
    </source>
</evidence>
<evidence type="ECO:0000256" key="3">
    <source>
        <dbReference type="RuleBase" id="RU003939"/>
    </source>
</evidence>
<comment type="caution">
    <text evidence="4">The sequence shown here is derived from an EMBL/GenBank/DDBJ whole genome shotgun (WGS) entry which is preliminary data.</text>
</comment>
<evidence type="ECO:0000256" key="1">
    <source>
        <dbReference type="ARBA" id="ARBA00023067"/>
    </source>
</evidence>
<keyword evidence="2 4" id="KW-0238">DNA-binding</keyword>
<dbReference type="GO" id="GO:0030527">
    <property type="term" value="F:structural constituent of chromatin"/>
    <property type="evidence" value="ECO:0007669"/>
    <property type="project" value="InterPro"/>
</dbReference>
<dbReference type="GO" id="GO:0030261">
    <property type="term" value="P:chromosome condensation"/>
    <property type="evidence" value="ECO:0007669"/>
    <property type="project" value="UniProtKB-KW"/>
</dbReference>
<dbReference type="PATRIC" id="fig|2754.20.peg.877"/>
<dbReference type="SUPFAM" id="SSF47729">
    <property type="entry name" value="IHF-like DNA-binding proteins"/>
    <property type="match status" value="1"/>
</dbReference>
<sequence length="105" mass="11545">MTKTDLISAVAKEVEGITKKKAAEVVEAVFNDIYESLKKEEKVQIVGFGTFEVQKRAARQGRNPQHPDRIIEIPAKNVPVFRAGKALKEAVNEAKKSAGKAKKAK</sequence>
<keyword evidence="5" id="KW-1185">Reference proteome</keyword>
<dbReference type="GO" id="GO:0003677">
    <property type="term" value="F:DNA binding"/>
    <property type="evidence" value="ECO:0007669"/>
    <property type="project" value="UniProtKB-KW"/>
</dbReference>
<dbReference type="PRINTS" id="PR01727">
    <property type="entry name" value="DNABINDINGHU"/>
</dbReference>
<dbReference type="PANTHER" id="PTHR33175">
    <property type="entry name" value="DNA-BINDING PROTEIN HU"/>
    <property type="match status" value="1"/>
</dbReference>
<reference evidence="4 5" key="1">
    <citation type="submission" date="2014-04" db="EMBL/GenBank/DDBJ databases">
        <title>Draft Genome Sequence of Synergistes jonesii.</title>
        <authorList>
            <person name="Coil D.A."/>
            <person name="Eisen J.A."/>
            <person name="Holland-Moritz H.E."/>
        </authorList>
    </citation>
    <scope>NUCLEOTIDE SEQUENCE [LARGE SCALE GENOMIC DNA]</scope>
    <source>
        <strain evidence="4 5">78-1</strain>
    </source>
</reference>